<keyword evidence="5" id="KW-0479">Metal-binding</keyword>
<dbReference type="CDD" id="cd00548">
    <property type="entry name" value="NrfA-like"/>
    <property type="match status" value="1"/>
</dbReference>
<evidence type="ECO:0000256" key="2">
    <source>
        <dbReference type="ARBA" id="ARBA00009288"/>
    </source>
</evidence>
<evidence type="ECO:0000256" key="5">
    <source>
        <dbReference type="ARBA" id="ARBA00022723"/>
    </source>
</evidence>
<organism evidence="12 13">
    <name type="scientific">Tessaracoccus oleiagri</name>
    <dbReference type="NCBI Taxonomy" id="686624"/>
    <lineage>
        <taxon>Bacteria</taxon>
        <taxon>Bacillati</taxon>
        <taxon>Actinomycetota</taxon>
        <taxon>Actinomycetes</taxon>
        <taxon>Propionibacteriales</taxon>
        <taxon>Propionibacteriaceae</taxon>
        <taxon>Tessaracoccus</taxon>
    </lineage>
</organism>
<keyword evidence="11" id="KW-1133">Transmembrane helix</keyword>
<feature type="transmembrane region" description="Helical" evidence="11">
    <location>
        <begin position="12"/>
        <end position="33"/>
    </location>
</feature>
<accession>A0A1G9H5B4</accession>
<dbReference type="GO" id="GO:0030288">
    <property type="term" value="C:outer membrane-bounded periplasmic space"/>
    <property type="evidence" value="ECO:0007669"/>
    <property type="project" value="TreeGrafter"/>
</dbReference>
<comment type="catalytic activity">
    <reaction evidence="10">
        <text>6 Fe(III)-[cytochrome c] + NH4(+) + 2 H2O = 6 Fe(II)-[cytochrome c] + nitrite + 8 H(+)</text>
        <dbReference type="Rhea" id="RHEA:13089"/>
        <dbReference type="Rhea" id="RHEA-COMP:10350"/>
        <dbReference type="Rhea" id="RHEA-COMP:14399"/>
        <dbReference type="ChEBI" id="CHEBI:15377"/>
        <dbReference type="ChEBI" id="CHEBI:15378"/>
        <dbReference type="ChEBI" id="CHEBI:16301"/>
        <dbReference type="ChEBI" id="CHEBI:28938"/>
        <dbReference type="ChEBI" id="CHEBI:29033"/>
        <dbReference type="ChEBI" id="CHEBI:29034"/>
        <dbReference type="EC" id="1.7.2.2"/>
    </reaction>
</comment>
<dbReference type="GO" id="GO:0019645">
    <property type="term" value="P:anaerobic electron transport chain"/>
    <property type="evidence" value="ECO:0007669"/>
    <property type="project" value="TreeGrafter"/>
</dbReference>
<dbReference type="AlphaFoldDB" id="A0A1G9H5B4"/>
<evidence type="ECO:0000313" key="12">
    <source>
        <dbReference type="EMBL" id="SDL08082.1"/>
    </source>
</evidence>
<dbReference type="Gene3D" id="1.20.140.10">
    <property type="entry name" value="Butyryl-CoA Dehydrogenase, subunit A, domain 3"/>
    <property type="match status" value="1"/>
</dbReference>
<comment type="subcellular location">
    <subcellularLocation>
        <location evidence="1">Cell envelope</location>
    </subcellularLocation>
</comment>
<dbReference type="PIRSF" id="PIRSF000243">
    <property type="entry name" value="Cyt_c552"/>
    <property type="match status" value="1"/>
</dbReference>
<proteinExistence type="inferred from homology"/>
<keyword evidence="4" id="KW-0349">Heme</keyword>
<dbReference type="STRING" id="686624.SAMN04488242_0085"/>
<dbReference type="Proteomes" id="UP000199475">
    <property type="component" value="Unassembled WGS sequence"/>
</dbReference>
<evidence type="ECO:0000256" key="7">
    <source>
        <dbReference type="ARBA" id="ARBA00022837"/>
    </source>
</evidence>
<comment type="similarity">
    <text evidence="2">Belongs to the cytochrome c-552 family.</text>
</comment>
<reference evidence="12 13" key="1">
    <citation type="submission" date="2016-10" db="EMBL/GenBank/DDBJ databases">
        <authorList>
            <person name="de Groot N.N."/>
        </authorList>
    </citation>
    <scope>NUCLEOTIDE SEQUENCE [LARGE SCALE GENOMIC DNA]</scope>
    <source>
        <strain evidence="12 13">CGMCC 1.9159</strain>
    </source>
</reference>
<dbReference type="SUPFAM" id="SSF48695">
    <property type="entry name" value="Multiheme cytochromes"/>
    <property type="match status" value="1"/>
</dbReference>
<dbReference type="Gene3D" id="1.10.1130.10">
    <property type="entry name" value="Flavocytochrome C3, Chain A"/>
    <property type="match status" value="1"/>
</dbReference>
<dbReference type="GO" id="GO:0020037">
    <property type="term" value="F:heme binding"/>
    <property type="evidence" value="ECO:0007669"/>
    <property type="project" value="TreeGrafter"/>
</dbReference>
<evidence type="ECO:0000256" key="11">
    <source>
        <dbReference type="SAM" id="Phobius"/>
    </source>
</evidence>
<evidence type="ECO:0000256" key="10">
    <source>
        <dbReference type="ARBA" id="ARBA00049131"/>
    </source>
</evidence>
<evidence type="ECO:0000256" key="1">
    <source>
        <dbReference type="ARBA" id="ARBA00004196"/>
    </source>
</evidence>
<dbReference type="EMBL" id="FNGP01000001">
    <property type="protein sequence ID" value="SDL08082.1"/>
    <property type="molecule type" value="Genomic_DNA"/>
</dbReference>
<keyword evidence="13" id="KW-1185">Reference proteome</keyword>
<dbReference type="PANTHER" id="PTHR30633:SF0">
    <property type="entry name" value="CYTOCHROME C-552"/>
    <property type="match status" value="1"/>
</dbReference>
<evidence type="ECO:0000256" key="4">
    <source>
        <dbReference type="ARBA" id="ARBA00022617"/>
    </source>
</evidence>
<evidence type="ECO:0000313" key="13">
    <source>
        <dbReference type="Proteomes" id="UP000199475"/>
    </source>
</evidence>
<gene>
    <name evidence="12" type="ORF">SAMN04488242_0085</name>
</gene>
<keyword evidence="9" id="KW-0408">Iron</keyword>
<evidence type="ECO:0000256" key="6">
    <source>
        <dbReference type="ARBA" id="ARBA00022729"/>
    </source>
</evidence>
<keyword evidence="7" id="KW-0106">Calcium</keyword>
<dbReference type="GO" id="GO:0042279">
    <property type="term" value="F:nitrite reductase (cytochrome, ammonia-forming) activity"/>
    <property type="evidence" value="ECO:0007669"/>
    <property type="project" value="UniProtKB-EC"/>
</dbReference>
<dbReference type="GO" id="GO:0046872">
    <property type="term" value="F:metal ion binding"/>
    <property type="evidence" value="ECO:0007669"/>
    <property type="project" value="UniProtKB-KW"/>
</dbReference>
<evidence type="ECO:0000256" key="9">
    <source>
        <dbReference type="ARBA" id="ARBA00023004"/>
    </source>
</evidence>
<keyword evidence="11" id="KW-0812">Transmembrane</keyword>
<keyword evidence="6" id="KW-0732">Signal</keyword>
<dbReference type="Pfam" id="PF02335">
    <property type="entry name" value="Cytochrom_C552"/>
    <property type="match status" value="1"/>
</dbReference>
<name>A0A1G9H5B4_9ACTN</name>
<dbReference type="InterPro" id="IPR003321">
    <property type="entry name" value="Cyt_c552"/>
</dbReference>
<protein>
    <recommendedName>
        <fullName evidence="3">nitrite reductase (cytochrome; ammonia-forming)</fullName>
        <ecNumber evidence="3">1.7.2.2</ecNumber>
    </recommendedName>
</protein>
<keyword evidence="8" id="KW-0560">Oxidoreductase</keyword>
<dbReference type="InterPro" id="IPR036280">
    <property type="entry name" value="Multihaem_cyt_sf"/>
</dbReference>
<evidence type="ECO:0000256" key="8">
    <source>
        <dbReference type="ARBA" id="ARBA00023002"/>
    </source>
</evidence>
<keyword evidence="11" id="KW-0472">Membrane</keyword>
<dbReference type="PANTHER" id="PTHR30633">
    <property type="entry name" value="CYTOCHROME C-552 RESPIRATORY NITRITE REDUCTASE"/>
    <property type="match status" value="1"/>
</dbReference>
<sequence>MWVGPRARWVPVVVLIAVAIGAAGLTWLLTTIFEHKQEALAPFTQVVEVDDTTYDPAVWGQNFPRQYEGHLATSEMDETRTIAREATDDDPRTRVAVSKLENDARLVTMWQGYAFSEDYRMPRGHEYMLEDQQLTRRMTQFKQPGACLNCHASLPQILDSLGDGDREAGWAEMNKLPYNEAVEHAGGPIACIDCHAPETMELRITRPAFIEGIARYKENVEGIKGYDVNTDATRQEMRSYACAQCHVEYYFRGEEKTLTFPWTYGFTAEDAIQFYDEIGWTDFEHTLTGSNVIKAQHPDFETWSQGIHADNGVTCADCHMPYKREGAAKITDHQIASPMRDEASINGTCLTCHHSTAEEMSQRVDTIQERWQGSVDIAFDALDALIKDIEANQGSASPEDLTKARDFQRWASFLVDMNVSENSHGFHAPAYQIATLNQATDYARKGQLALRGIDVGPVSASGQN</sequence>
<dbReference type="EC" id="1.7.2.2" evidence="3"/>
<evidence type="ECO:0000256" key="3">
    <source>
        <dbReference type="ARBA" id="ARBA00011887"/>
    </source>
</evidence>